<evidence type="ECO:0000313" key="7">
    <source>
        <dbReference type="EMBL" id="MBW0536375.1"/>
    </source>
</evidence>
<dbReference type="EMBL" id="AVOT02041115">
    <property type="protein sequence ID" value="MBW0536375.1"/>
    <property type="molecule type" value="Genomic_DNA"/>
</dbReference>
<keyword evidence="3 6" id="KW-0812">Transmembrane</keyword>
<comment type="similarity">
    <text evidence="2">Belongs to the acetate uptake transporter (AceTr) (TC 2.A.96) family.</text>
</comment>
<gene>
    <name evidence="7" type="ORF">O181_076090</name>
</gene>
<keyword evidence="5 6" id="KW-0472">Membrane</keyword>
<evidence type="ECO:0000256" key="5">
    <source>
        <dbReference type="ARBA" id="ARBA00023136"/>
    </source>
</evidence>
<name>A0A9Q3FFK5_9BASI</name>
<evidence type="ECO:0000256" key="3">
    <source>
        <dbReference type="ARBA" id="ARBA00022692"/>
    </source>
</evidence>
<dbReference type="Proteomes" id="UP000765509">
    <property type="component" value="Unassembled WGS sequence"/>
</dbReference>
<dbReference type="GO" id="GO:0015123">
    <property type="term" value="F:acetate transmembrane transporter activity"/>
    <property type="evidence" value="ECO:0007669"/>
    <property type="project" value="TreeGrafter"/>
</dbReference>
<dbReference type="PANTHER" id="PTHR31123">
    <property type="entry name" value="ACCUMULATION OF DYADS PROTEIN 2-RELATED"/>
    <property type="match status" value="1"/>
</dbReference>
<proteinExistence type="inferred from homology"/>
<dbReference type="Pfam" id="PF01184">
    <property type="entry name" value="Gpr1_Fun34_YaaH"/>
    <property type="match status" value="1"/>
</dbReference>
<dbReference type="NCBIfam" id="NF038013">
    <property type="entry name" value="AceTr_1"/>
    <property type="match status" value="1"/>
</dbReference>
<comment type="subcellular location">
    <subcellularLocation>
        <location evidence="1">Membrane</location>
        <topology evidence="1">Multi-pass membrane protein</topology>
    </subcellularLocation>
</comment>
<keyword evidence="8" id="KW-1185">Reference proteome</keyword>
<evidence type="ECO:0000256" key="2">
    <source>
        <dbReference type="ARBA" id="ARBA00005587"/>
    </source>
</evidence>
<feature type="transmembrane region" description="Helical" evidence="6">
    <location>
        <begin position="78"/>
        <end position="96"/>
    </location>
</feature>
<feature type="transmembrane region" description="Helical" evidence="6">
    <location>
        <begin position="148"/>
        <end position="170"/>
    </location>
</feature>
<dbReference type="InterPro" id="IPR051633">
    <property type="entry name" value="AceTr"/>
</dbReference>
<dbReference type="OrthoDB" id="3648309at2759"/>
<feature type="transmembrane region" description="Helical" evidence="6">
    <location>
        <begin position="49"/>
        <end position="66"/>
    </location>
</feature>
<dbReference type="AlphaFoldDB" id="A0A9Q3FFK5"/>
<protein>
    <submittedName>
        <fullName evidence="7">Uncharacterized protein</fullName>
    </submittedName>
</protein>
<reference evidence="7" key="1">
    <citation type="submission" date="2021-03" db="EMBL/GenBank/DDBJ databases">
        <title>Draft genome sequence of rust myrtle Austropuccinia psidii MF-1, a brazilian biotype.</title>
        <authorList>
            <person name="Quecine M.C."/>
            <person name="Pachon D.M.R."/>
            <person name="Bonatelli M.L."/>
            <person name="Correr F.H."/>
            <person name="Franceschini L.M."/>
            <person name="Leite T.F."/>
            <person name="Margarido G.R.A."/>
            <person name="Almeida C.A."/>
            <person name="Ferrarezi J.A."/>
            <person name="Labate C.A."/>
        </authorList>
    </citation>
    <scope>NUCLEOTIDE SEQUENCE</scope>
    <source>
        <strain evidence="7">MF-1</strain>
    </source>
</reference>
<evidence type="ECO:0000256" key="4">
    <source>
        <dbReference type="ARBA" id="ARBA00022989"/>
    </source>
</evidence>
<evidence type="ECO:0000313" key="8">
    <source>
        <dbReference type="Proteomes" id="UP000765509"/>
    </source>
</evidence>
<dbReference type="InterPro" id="IPR000791">
    <property type="entry name" value="Gpr1/Fun34/SatP-like"/>
</dbReference>
<organism evidence="7 8">
    <name type="scientific">Austropuccinia psidii MF-1</name>
    <dbReference type="NCBI Taxonomy" id="1389203"/>
    <lineage>
        <taxon>Eukaryota</taxon>
        <taxon>Fungi</taxon>
        <taxon>Dikarya</taxon>
        <taxon>Basidiomycota</taxon>
        <taxon>Pucciniomycotina</taxon>
        <taxon>Pucciniomycetes</taxon>
        <taxon>Pucciniales</taxon>
        <taxon>Sphaerophragmiaceae</taxon>
        <taxon>Austropuccinia</taxon>
    </lineage>
</organism>
<accession>A0A9Q3FFK5</accession>
<dbReference type="GO" id="GO:0005886">
    <property type="term" value="C:plasma membrane"/>
    <property type="evidence" value="ECO:0007669"/>
    <property type="project" value="TreeGrafter"/>
</dbReference>
<evidence type="ECO:0000256" key="6">
    <source>
        <dbReference type="SAM" id="Phobius"/>
    </source>
</evidence>
<feature type="transmembrane region" description="Helical" evidence="6">
    <location>
        <begin position="182"/>
        <end position="200"/>
    </location>
</feature>
<keyword evidence="4 6" id="KW-1133">Transmembrane helix</keyword>
<dbReference type="PANTHER" id="PTHR31123:SF1">
    <property type="entry name" value="ACCUMULATION OF DYADS PROTEIN 2-RELATED"/>
    <property type="match status" value="1"/>
</dbReference>
<feature type="transmembrane region" description="Helical" evidence="6">
    <location>
        <begin position="116"/>
        <end position="136"/>
    </location>
</feature>
<comment type="caution">
    <text evidence="7">The sequence shown here is derived from an EMBL/GenBank/DDBJ whole genome shotgun (WGS) entry which is preliminary data.</text>
</comment>
<evidence type="ECO:0000256" key="1">
    <source>
        <dbReference type="ARBA" id="ARBA00004141"/>
    </source>
</evidence>
<sequence length="224" mass="23651">MSTPEKLNNSSVILSGAPTYLTHASTSAAHSSVYSHNELPKGRNYANPGPLGLASFAATTFLLSLFNVQAQGITTPNLIVGMALAYGDLNFSFSLAGMWEFASGNTFGATAFSSYGAFWISFGFIFIPGTGILQAYSGAGKTGQLDNALALYLFTWVYVTFLLLALGFLMPHLSSITKAGGTFGLITAVIAWYLAASGLLQAENSKIQLPNPSFQTSRPSESMA</sequence>